<dbReference type="Gene3D" id="3.90.1210.10">
    <property type="entry name" value="Antifreeze-like/N-acetylneuraminic acid synthase C-terminal domain"/>
    <property type="match status" value="1"/>
</dbReference>
<dbReference type="InterPro" id="IPR013974">
    <property type="entry name" value="SAF"/>
</dbReference>
<keyword evidence="1" id="KW-1133">Transmembrane helix</keyword>
<evidence type="ECO:0000256" key="1">
    <source>
        <dbReference type="SAM" id="Phobius"/>
    </source>
</evidence>
<evidence type="ECO:0000259" key="2">
    <source>
        <dbReference type="SMART" id="SM00858"/>
    </source>
</evidence>
<evidence type="ECO:0000313" key="3">
    <source>
        <dbReference type="EMBL" id="BBI35273.1"/>
    </source>
</evidence>
<keyword evidence="1" id="KW-0812">Transmembrane</keyword>
<sequence>MRFFISQKRGEEMNRRRQAAISLSAAVISGMLVYGVYLLQLRQIQLQETVEIVVPKQFIPIGTKLSAEHLRIITLPLTALSPEMITDMKDAIGMETSVPLGGNEPLLRWKVDKYPLLPRNGQSTFQIPREYVKSVSNGIRAGDEVSLYLSNEAEPSRKLYPESIRVAGVKTAANLEIDNPKNPNLMSMANDDKEGMYASRRDANGTIDSINLNLTEDQWLALDSACKGGTTKLIIAFQASSIKGSE</sequence>
<evidence type="ECO:0000313" key="4">
    <source>
        <dbReference type="Proteomes" id="UP000289856"/>
    </source>
</evidence>
<feature type="domain" description="SAF" evidence="2">
    <location>
        <begin position="50"/>
        <end position="112"/>
    </location>
</feature>
<dbReference type="SMART" id="SM00858">
    <property type="entry name" value="SAF"/>
    <property type="match status" value="1"/>
</dbReference>
<protein>
    <recommendedName>
        <fullName evidence="2">SAF domain-containing protein</fullName>
    </recommendedName>
</protein>
<dbReference type="Proteomes" id="UP000289856">
    <property type="component" value="Chromosome"/>
</dbReference>
<dbReference type="CDD" id="cd11614">
    <property type="entry name" value="SAF_CpaB_FlgA_like"/>
    <property type="match status" value="1"/>
</dbReference>
<accession>A0A3T1DB09</accession>
<feature type="transmembrane region" description="Helical" evidence="1">
    <location>
        <begin position="20"/>
        <end position="39"/>
    </location>
</feature>
<keyword evidence="4" id="KW-1185">Reference proteome</keyword>
<reference evidence="3 4" key="1">
    <citation type="submission" date="2019-01" db="EMBL/GenBank/DDBJ databases">
        <title>Complete genome sequence of Cohnella hallensis HS21 isolated from Korean fir (Abies koreana) rhizospheric soil.</title>
        <authorList>
            <person name="Jiang L."/>
            <person name="Kang S.W."/>
            <person name="Kim S."/>
            <person name="Jung J."/>
            <person name="Kim C.Y."/>
            <person name="Kim D.H."/>
            <person name="Kim S.W."/>
            <person name="Lee J."/>
        </authorList>
    </citation>
    <scope>NUCLEOTIDE SEQUENCE [LARGE SCALE GENOMIC DNA]</scope>
    <source>
        <strain evidence="3 4">HS21</strain>
    </source>
</reference>
<dbReference type="Pfam" id="PF08666">
    <property type="entry name" value="SAF"/>
    <property type="match status" value="1"/>
</dbReference>
<proteinExistence type="predicted"/>
<name>A0A3T1DB09_9BACL</name>
<keyword evidence="1" id="KW-0472">Membrane</keyword>
<organism evidence="3 4">
    <name type="scientific">Cohnella abietis</name>
    <dbReference type="NCBI Taxonomy" id="2507935"/>
    <lineage>
        <taxon>Bacteria</taxon>
        <taxon>Bacillati</taxon>
        <taxon>Bacillota</taxon>
        <taxon>Bacilli</taxon>
        <taxon>Bacillales</taxon>
        <taxon>Paenibacillaceae</taxon>
        <taxon>Cohnella</taxon>
    </lineage>
</organism>
<dbReference type="EMBL" id="AP019400">
    <property type="protein sequence ID" value="BBI35273.1"/>
    <property type="molecule type" value="Genomic_DNA"/>
</dbReference>
<dbReference type="KEGG" id="cohn:KCTCHS21_46720"/>
<gene>
    <name evidence="3" type="ORF">KCTCHS21_46720</name>
</gene>
<dbReference type="AlphaFoldDB" id="A0A3T1DB09"/>